<dbReference type="PANTHER" id="PTHR30363:SF44">
    <property type="entry name" value="AGA OPERON TRANSCRIPTIONAL REPRESSOR-RELATED"/>
    <property type="match status" value="1"/>
</dbReference>
<protein>
    <submittedName>
        <fullName evidence="5">DeoR/GlpR family DNA-binding transcription regulator</fullName>
    </submittedName>
</protein>
<dbReference type="InterPro" id="IPR050313">
    <property type="entry name" value="Carb_Metab_HTH_regulators"/>
</dbReference>
<organism evidence="5 6">
    <name type="scientific">Faecalicatena acetigenes</name>
    <dbReference type="NCBI Taxonomy" id="2981790"/>
    <lineage>
        <taxon>Bacteria</taxon>
        <taxon>Bacillati</taxon>
        <taxon>Bacillota</taxon>
        <taxon>Clostridia</taxon>
        <taxon>Lachnospirales</taxon>
        <taxon>Lachnospiraceae</taxon>
        <taxon>Faecalicatena</taxon>
    </lineage>
</organism>
<dbReference type="PROSITE" id="PS51000">
    <property type="entry name" value="HTH_DEOR_2"/>
    <property type="match status" value="1"/>
</dbReference>
<proteinExistence type="predicted"/>
<accession>A0ABT2TAK0</accession>
<gene>
    <name evidence="5" type="ORF">OCV51_06515</name>
</gene>
<dbReference type="SMART" id="SM00420">
    <property type="entry name" value="HTH_DEOR"/>
    <property type="match status" value="1"/>
</dbReference>
<dbReference type="PANTHER" id="PTHR30363">
    <property type="entry name" value="HTH-TYPE TRANSCRIPTIONAL REGULATOR SRLR-RELATED"/>
    <property type="match status" value="1"/>
</dbReference>
<reference evidence="5 6" key="1">
    <citation type="journal article" date="2021" name="ISME Commun">
        <title>Automated analysis of genomic sequences facilitates high-throughput and comprehensive description of bacteria.</title>
        <authorList>
            <person name="Hitch T.C.A."/>
        </authorList>
    </citation>
    <scope>NUCLEOTIDE SEQUENCE [LARGE SCALE GENOMIC DNA]</scope>
    <source>
        <strain evidence="5 6">H2_18</strain>
    </source>
</reference>
<evidence type="ECO:0000259" key="4">
    <source>
        <dbReference type="PROSITE" id="PS51000"/>
    </source>
</evidence>
<keyword evidence="6" id="KW-1185">Reference proteome</keyword>
<name>A0ABT2TAK0_9FIRM</name>
<dbReference type="InterPro" id="IPR001034">
    <property type="entry name" value="DeoR_HTH"/>
</dbReference>
<evidence type="ECO:0000256" key="1">
    <source>
        <dbReference type="ARBA" id="ARBA00023015"/>
    </source>
</evidence>
<dbReference type="PROSITE" id="PS00894">
    <property type="entry name" value="HTH_DEOR_1"/>
    <property type="match status" value="1"/>
</dbReference>
<dbReference type="Pfam" id="PF00455">
    <property type="entry name" value="DeoRC"/>
    <property type="match status" value="1"/>
</dbReference>
<dbReference type="Proteomes" id="UP001652394">
    <property type="component" value="Unassembled WGS sequence"/>
</dbReference>
<sequence length="253" mass="28654">MIALERRRYILHALNEKGIINLREIAKELNMAEITIRRDFEKLEAEGKLKRVQGGATIGGESVNDVSAELTMSRKISVHMKEKEMVARYVAKTVKEGECVFLDGGTTMIPLAAELVKKNVHIVTYNTLILDKLANSVAKIFMIGGEYSPYFNMNVGAMAQDMLRQFHFDKSFISCVAANLEQKAAYMAETESLSMKRIAMEQSDKNYLLINEHKFSANGFLKLCDFSRFDKIYCNAFQTDIVLPDNIVMVKDN</sequence>
<keyword evidence="1" id="KW-0805">Transcription regulation</keyword>
<evidence type="ECO:0000256" key="2">
    <source>
        <dbReference type="ARBA" id="ARBA00023125"/>
    </source>
</evidence>
<dbReference type="InterPro" id="IPR014036">
    <property type="entry name" value="DeoR-like_C"/>
</dbReference>
<dbReference type="SUPFAM" id="SSF46785">
    <property type="entry name" value="Winged helix' DNA-binding domain"/>
    <property type="match status" value="1"/>
</dbReference>
<keyword evidence="3" id="KW-0804">Transcription</keyword>
<dbReference type="InterPro" id="IPR036390">
    <property type="entry name" value="WH_DNA-bd_sf"/>
</dbReference>
<dbReference type="GO" id="GO:0003677">
    <property type="term" value="F:DNA binding"/>
    <property type="evidence" value="ECO:0007669"/>
    <property type="project" value="UniProtKB-KW"/>
</dbReference>
<dbReference type="RefSeq" id="WP_267304044.1">
    <property type="nucleotide sequence ID" value="NZ_JAOQJX010000007.1"/>
</dbReference>
<evidence type="ECO:0000313" key="5">
    <source>
        <dbReference type="EMBL" id="MCU6747308.1"/>
    </source>
</evidence>
<dbReference type="SUPFAM" id="SSF100950">
    <property type="entry name" value="NagB/RpiA/CoA transferase-like"/>
    <property type="match status" value="1"/>
</dbReference>
<evidence type="ECO:0000313" key="6">
    <source>
        <dbReference type="Proteomes" id="UP001652394"/>
    </source>
</evidence>
<dbReference type="InterPro" id="IPR036388">
    <property type="entry name" value="WH-like_DNA-bd_sf"/>
</dbReference>
<dbReference type="Gene3D" id="1.10.10.10">
    <property type="entry name" value="Winged helix-like DNA-binding domain superfamily/Winged helix DNA-binding domain"/>
    <property type="match status" value="1"/>
</dbReference>
<feature type="domain" description="HTH deoR-type" evidence="4">
    <location>
        <begin position="3"/>
        <end position="58"/>
    </location>
</feature>
<keyword evidence="2 5" id="KW-0238">DNA-binding</keyword>
<comment type="caution">
    <text evidence="5">The sequence shown here is derived from an EMBL/GenBank/DDBJ whole genome shotgun (WGS) entry which is preliminary data.</text>
</comment>
<evidence type="ECO:0000256" key="3">
    <source>
        <dbReference type="ARBA" id="ARBA00023163"/>
    </source>
</evidence>
<dbReference type="EMBL" id="JAOQJX010000007">
    <property type="protein sequence ID" value="MCU6747308.1"/>
    <property type="molecule type" value="Genomic_DNA"/>
</dbReference>
<dbReference type="InterPro" id="IPR018356">
    <property type="entry name" value="Tscrpt_reg_HTH_DeoR_CS"/>
</dbReference>
<dbReference type="Pfam" id="PF08220">
    <property type="entry name" value="HTH_DeoR"/>
    <property type="match status" value="1"/>
</dbReference>
<dbReference type="SMART" id="SM01134">
    <property type="entry name" value="DeoRC"/>
    <property type="match status" value="1"/>
</dbReference>
<dbReference type="InterPro" id="IPR037171">
    <property type="entry name" value="NagB/RpiA_transferase-like"/>
</dbReference>
<dbReference type="PRINTS" id="PR00037">
    <property type="entry name" value="HTHLACR"/>
</dbReference>